<dbReference type="InterPro" id="IPR027417">
    <property type="entry name" value="P-loop_NTPase"/>
</dbReference>
<evidence type="ECO:0000256" key="2">
    <source>
        <dbReference type="ARBA" id="ARBA00022679"/>
    </source>
</evidence>
<dbReference type="SUPFAM" id="SSF52540">
    <property type="entry name" value="P-loop containing nucleoside triphosphate hydrolases"/>
    <property type="match status" value="1"/>
</dbReference>
<evidence type="ECO:0000313" key="11">
    <source>
        <dbReference type="Proteomes" id="UP000830167"/>
    </source>
</evidence>
<keyword evidence="3 8" id="KW-0547">Nucleotide-binding</keyword>
<dbReference type="Proteomes" id="UP000830167">
    <property type="component" value="Chromosome"/>
</dbReference>
<protein>
    <recommendedName>
        <fullName evidence="8">Cytidylate kinase</fullName>
        <shortName evidence="8">CK</shortName>
        <ecNumber evidence="8">2.7.4.25</ecNumber>
    </recommendedName>
    <alternativeName>
        <fullName evidence="8">Cytidine monophosphate kinase</fullName>
        <shortName evidence="8">CMP kinase</shortName>
    </alternativeName>
</protein>
<keyword evidence="5 8" id="KW-0067">ATP-binding</keyword>
<feature type="binding site" evidence="8">
    <location>
        <begin position="10"/>
        <end position="18"/>
    </location>
    <ligand>
        <name>ATP</name>
        <dbReference type="ChEBI" id="CHEBI:30616"/>
    </ligand>
</feature>
<keyword evidence="11" id="KW-1185">Reference proteome</keyword>
<comment type="subcellular location">
    <subcellularLocation>
        <location evidence="8">Cytoplasm</location>
    </subcellularLocation>
</comment>
<dbReference type="PANTHER" id="PTHR21299:SF2">
    <property type="entry name" value="CYTIDYLATE KINASE"/>
    <property type="match status" value="1"/>
</dbReference>
<dbReference type="EC" id="2.7.4.25" evidence="8"/>
<gene>
    <name evidence="8 10" type="primary">cmk</name>
    <name evidence="10" type="ORF">LSG31_17970</name>
</gene>
<dbReference type="InterPro" id="IPR003136">
    <property type="entry name" value="Cytidylate_kin"/>
</dbReference>
<reference evidence="10" key="1">
    <citation type="submission" date="2021-12" db="EMBL/GenBank/DDBJ databases">
        <title>Alicyclobacillaceae gen. nov., sp. nov., isolated from chalcocite enrichment system.</title>
        <authorList>
            <person name="Jiang Z."/>
        </authorList>
    </citation>
    <scope>NUCLEOTIDE SEQUENCE</scope>
    <source>
        <strain evidence="10">MYW30-H2</strain>
    </source>
</reference>
<comment type="catalytic activity">
    <reaction evidence="7 8">
        <text>CMP + ATP = CDP + ADP</text>
        <dbReference type="Rhea" id="RHEA:11600"/>
        <dbReference type="ChEBI" id="CHEBI:30616"/>
        <dbReference type="ChEBI" id="CHEBI:58069"/>
        <dbReference type="ChEBI" id="CHEBI:60377"/>
        <dbReference type="ChEBI" id="CHEBI:456216"/>
        <dbReference type="EC" id="2.7.4.25"/>
    </reaction>
</comment>
<keyword evidence="4 8" id="KW-0418">Kinase</keyword>
<feature type="domain" description="Cytidylate kinase" evidence="9">
    <location>
        <begin position="6"/>
        <end position="217"/>
    </location>
</feature>
<dbReference type="CDD" id="cd02020">
    <property type="entry name" value="CMPK"/>
    <property type="match status" value="1"/>
</dbReference>
<dbReference type="Gene3D" id="3.40.50.300">
    <property type="entry name" value="P-loop containing nucleotide triphosphate hydrolases"/>
    <property type="match status" value="1"/>
</dbReference>
<keyword evidence="2 8" id="KW-0808">Transferase</keyword>
<comment type="catalytic activity">
    <reaction evidence="6 8">
        <text>dCMP + ATP = dCDP + ADP</text>
        <dbReference type="Rhea" id="RHEA:25094"/>
        <dbReference type="ChEBI" id="CHEBI:30616"/>
        <dbReference type="ChEBI" id="CHEBI:57566"/>
        <dbReference type="ChEBI" id="CHEBI:58593"/>
        <dbReference type="ChEBI" id="CHEBI:456216"/>
        <dbReference type="EC" id="2.7.4.25"/>
    </reaction>
</comment>
<sequence length="231" mass="25776">MQYISIAIDGPAGAGKSTVAKQVAECLHLMYIDTGAMYRAVTWKLLQAGVSLEDNSTIGEIVQDLDIRLSDENGRLRVLVDGQDVTQDIRSPEVTRLVSHVSRFRQVRDRLVALQRQYAKQQAVVMDGRDIGSNVLPDAKVKIFLTASIEERAERRVAELQNKGYAITIDEVRQELVKRDQMDMEREIAPLRQASDAQVVDTTNKTIEEVVKQILTIYYDATATVSKGGQA</sequence>
<evidence type="ECO:0000256" key="1">
    <source>
        <dbReference type="ARBA" id="ARBA00009427"/>
    </source>
</evidence>
<keyword evidence="8" id="KW-0963">Cytoplasm</keyword>
<evidence type="ECO:0000256" key="6">
    <source>
        <dbReference type="ARBA" id="ARBA00047615"/>
    </source>
</evidence>
<evidence type="ECO:0000313" key="10">
    <source>
        <dbReference type="EMBL" id="UOF89747.1"/>
    </source>
</evidence>
<name>A0ABY4CGV9_9BACL</name>
<dbReference type="Pfam" id="PF02224">
    <property type="entry name" value="Cytidylate_kin"/>
    <property type="match status" value="1"/>
</dbReference>
<organism evidence="10 11">
    <name type="scientific">Fodinisporobacter ferrooxydans</name>
    <dbReference type="NCBI Taxonomy" id="2901836"/>
    <lineage>
        <taxon>Bacteria</taxon>
        <taxon>Bacillati</taxon>
        <taxon>Bacillota</taxon>
        <taxon>Bacilli</taxon>
        <taxon>Bacillales</taxon>
        <taxon>Alicyclobacillaceae</taxon>
        <taxon>Fodinisporobacter</taxon>
    </lineage>
</organism>
<evidence type="ECO:0000256" key="7">
    <source>
        <dbReference type="ARBA" id="ARBA00048478"/>
    </source>
</evidence>
<proteinExistence type="inferred from homology"/>
<evidence type="ECO:0000259" key="9">
    <source>
        <dbReference type="Pfam" id="PF02224"/>
    </source>
</evidence>
<evidence type="ECO:0000256" key="5">
    <source>
        <dbReference type="ARBA" id="ARBA00022840"/>
    </source>
</evidence>
<dbReference type="PANTHER" id="PTHR21299">
    <property type="entry name" value="CYTIDYLATE KINASE/PANTOATE-BETA-ALANINE LIGASE"/>
    <property type="match status" value="1"/>
</dbReference>
<dbReference type="InterPro" id="IPR011994">
    <property type="entry name" value="Cytidylate_kinase_dom"/>
</dbReference>
<dbReference type="RefSeq" id="WP_347436438.1">
    <property type="nucleotide sequence ID" value="NZ_CP089291.1"/>
</dbReference>
<evidence type="ECO:0000256" key="3">
    <source>
        <dbReference type="ARBA" id="ARBA00022741"/>
    </source>
</evidence>
<evidence type="ECO:0000256" key="8">
    <source>
        <dbReference type="HAMAP-Rule" id="MF_00238"/>
    </source>
</evidence>
<dbReference type="HAMAP" id="MF_00238">
    <property type="entry name" value="Cytidyl_kinase_type1"/>
    <property type="match status" value="1"/>
</dbReference>
<comment type="similarity">
    <text evidence="1 8">Belongs to the cytidylate kinase family. Type 1 subfamily.</text>
</comment>
<dbReference type="GO" id="GO:0016301">
    <property type="term" value="F:kinase activity"/>
    <property type="evidence" value="ECO:0007669"/>
    <property type="project" value="UniProtKB-KW"/>
</dbReference>
<accession>A0ABY4CGV9</accession>
<evidence type="ECO:0000256" key="4">
    <source>
        <dbReference type="ARBA" id="ARBA00022777"/>
    </source>
</evidence>
<dbReference type="NCBIfam" id="TIGR00017">
    <property type="entry name" value="cmk"/>
    <property type="match status" value="1"/>
</dbReference>
<dbReference type="EMBL" id="CP089291">
    <property type="protein sequence ID" value="UOF89747.1"/>
    <property type="molecule type" value="Genomic_DNA"/>
</dbReference>